<evidence type="ECO:0000256" key="5">
    <source>
        <dbReference type="ARBA" id="ARBA00022833"/>
    </source>
</evidence>
<dbReference type="SUPFAM" id="SSF52402">
    <property type="entry name" value="Adenine nucleotide alpha hydrolases-like"/>
    <property type="match status" value="1"/>
</dbReference>
<dbReference type="GO" id="GO:0008616">
    <property type="term" value="P:tRNA queuosine(34) biosynthetic process"/>
    <property type="evidence" value="ECO:0007669"/>
    <property type="project" value="UniProtKB-UniRule"/>
</dbReference>
<comment type="function">
    <text evidence="10">Catalyzes the ATP-dependent conversion of 7-carboxy-7-deazaguanine (CDG) to 7-cyano-7-deazaguanine (preQ(0)).</text>
</comment>
<feature type="binding site" evidence="10">
    <location>
        <position position="192"/>
    </location>
    <ligand>
        <name>Zn(2+)</name>
        <dbReference type="ChEBI" id="CHEBI:29105"/>
    </ligand>
</feature>
<dbReference type="UniPathway" id="UPA00391"/>
<evidence type="ECO:0000256" key="6">
    <source>
        <dbReference type="ARBA" id="ARBA00022840"/>
    </source>
</evidence>
<dbReference type="InterPro" id="IPR018317">
    <property type="entry name" value="QueC"/>
</dbReference>
<dbReference type="EMBL" id="LK022848">
    <property type="protein sequence ID" value="CDR13039.1"/>
    <property type="molecule type" value="Genomic_DNA"/>
</dbReference>
<feature type="binding site" evidence="10">
    <location>
        <begin position="2"/>
        <end position="12"/>
    </location>
    <ligand>
        <name>ATP</name>
        <dbReference type="ChEBI" id="CHEBI:30616"/>
    </ligand>
</feature>
<keyword evidence="5 10" id="KW-0862">Zinc</keyword>
<feature type="binding site" evidence="10">
    <location>
        <position position="195"/>
    </location>
    <ligand>
        <name>Zn(2+)</name>
        <dbReference type="ChEBI" id="CHEBI:29105"/>
    </ligand>
</feature>
<evidence type="ECO:0000256" key="10">
    <source>
        <dbReference type="HAMAP-Rule" id="MF_01633"/>
    </source>
</evidence>
<name>A0A060ZZV5_9ACTN</name>
<evidence type="ECO:0000313" key="11">
    <source>
        <dbReference type="EMBL" id="CDR13039.1"/>
    </source>
</evidence>
<evidence type="ECO:0000256" key="9">
    <source>
        <dbReference type="ARBA" id="ARBA00047890"/>
    </source>
</evidence>
<dbReference type="PIRSF" id="PIRSF006293">
    <property type="entry name" value="ExsB"/>
    <property type="match status" value="1"/>
</dbReference>
<comment type="cofactor">
    <cofactor evidence="10">
        <name>Zn(2+)</name>
        <dbReference type="ChEBI" id="CHEBI:29105"/>
    </cofactor>
    <text evidence="10">Binds 1 zinc ion per subunit.</text>
</comment>
<dbReference type="GO" id="GO:0005524">
    <property type="term" value="F:ATP binding"/>
    <property type="evidence" value="ECO:0007669"/>
    <property type="project" value="UniProtKB-UniRule"/>
</dbReference>
<keyword evidence="2 10" id="KW-0436">Ligase</keyword>
<dbReference type="Pfam" id="PF06508">
    <property type="entry name" value="QueC"/>
    <property type="match status" value="1"/>
</dbReference>
<comment type="similarity">
    <text evidence="7 10">Belongs to the QueC family.</text>
</comment>
<accession>A0A060ZZV5</accession>
<feature type="binding site" evidence="10">
    <location>
        <position position="181"/>
    </location>
    <ligand>
        <name>Zn(2+)</name>
        <dbReference type="ChEBI" id="CHEBI:29105"/>
    </ligand>
</feature>
<evidence type="ECO:0000256" key="8">
    <source>
        <dbReference type="ARBA" id="ARBA00039149"/>
    </source>
</evidence>
<gene>
    <name evidence="10" type="primary">queC</name>
    <name evidence="11" type="ORF">SIRAN7873</name>
</gene>
<protein>
    <recommendedName>
        <fullName evidence="8 10">7-cyano-7-deazaguanine synthase</fullName>
        <ecNumber evidence="8 10">6.3.4.20</ecNumber>
    </recommendedName>
    <alternativeName>
        <fullName evidence="10">7-cyano-7-carbaguanine synthase</fullName>
    </alternativeName>
    <alternativeName>
        <fullName evidence="10">PreQ(0) synthase</fullName>
    </alternativeName>
    <alternativeName>
        <fullName evidence="10">Queuosine biosynthesis protein QueC</fullName>
    </alternativeName>
</protein>
<organism evidence="11">
    <name type="scientific">Streptomyces iranensis</name>
    <dbReference type="NCBI Taxonomy" id="576784"/>
    <lineage>
        <taxon>Bacteria</taxon>
        <taxon>Bacillati</taxon>
        <taxon>Actinomycetota</taxon>
        <taxon>Actinomycetes</taxon>
        <taxon>Kitasatosporales</taxon>
        <taxon>Streptomycetaceae</taxon>
        <taxon>Streptomyces</taxon>
        <taxon>Streptomyces violaceusniger group</taxon>
    </lineage>
</organism>
<dbReference type="NCBIfam" id="TIGR00364">
    <property type="entry name" value="7-cyano-7-deazaguanine synthase QueC"/>
    <property type="match status" value="1"/>
</dbReference>
<keyword evidence="6 10" id="KW-0067">ATP-binding</keyword>
<dbReference type="EC" id="6.3.4.20" evidence="8 10"/>
<evidence type="ECO:0000256" key="4">
    <source>
        <dbReference type="ARBA" id="ARBA00022741"/>
    </source>
</evidence>
<evidence type="ECO:0000256" key="7">
    <source>
        <dbReference type="ARBA" id="ARBA00037993"/>
    </source>
</evidence>
<comment type="catalytic activity">
    <reaction evidence="9 10">
        <text>7-carboxy-7-carbaguanine + NH4(+) + 2 ATP = 7-cyano-7-carbaguanine + 2 AMP + 2 diphosphate + 2 H(+)</text>
        <dbReference type="Rhea" id="RHEA:27982"/>
        <dbReference type="ChEBI" id="CHEBI:15378"/>
        <dbReference type="ChEBI" id="CHEBI:28938"/>
        <dbReference type="ChEBI" id="CHEBI:30616"/>
        <dbReference type="ChEBI" id="CHEBI:33019"/>
        <dbReference type="ChEBI" id="CHEBI:45075"/>
        <dbReference type="ChEBI" id="CHEBI:61036"/>
        <dbReference type="ChEBI" id="CHEBI:456215"/>
        <dbReference type="EC" id="6.3.4.20"/>
    </reaction>
</comment>
<evidence type="ECO:0000256" key="2">
    <source>
        <dbReference type="ARBA" id="ARBA00022598"/>
    </source>
</evidence>
<dbReference type="Gene3D" id="3.40.50.620">
    <property type="entry name" value="HUPs"/>
    <property type="match status" value="1"/>
</dbReference>
<keyword evidence="4 10" id="KW-0547">Nucleotide-binding</keyword>
<dbReference type="CDD" id="cd01995">
    <property type="entry name" value="QueC-like"/>
    <property type="match status" value="1"/>
</dbReference>
<sequence>MLSGGVDSTTLLAHYAALRFQLVAVTVDYGQRHRKEIDSARRIAQRYEAEHHVVDLSGFGSLLGGVTLTDHRADVPDGHFADESMRATVVPNRNAVLANIAVSVAVARRADTVALGIHSGDHFVYPDCRPAFIDTLRDLVTVANEGFAPPRVEAPFMTWSKADIVRHGSRLGAPLELSWSCYKGADIHCGTCGTCYERREAFREAVLVDPTEYLDSVTRFAAP</sequence>
<dbReference type="AlphaFoldDB" id="A0A060ZZV5"/>
<dbReference type="InterPro" id="IPR014729">
    <property type="entry name" value="Rossmann-like_a/b/a_fold"/>
</dbReference>
<keyword evidence="3 10" id="KW-0479">Metal-binding</keyword>
<dbReference type="PANTHER" id="PTHR42914:SF1">
    <property type="entry name" value="7-CYANO-7-DEAZAGUANINE SYNTHASE"/>
    <property type="match status" value="1"/>
</dbReference>
<reference evidence="11" key="1">
    <citation type="submission" date="2014-05" db="EMBL/GenBank/DDBJ databases">
        <authorList>
            <person name="Horn Fabian"/>
        </authorList>
    </citation>
    <scope>NUCLEOTIDE SEQUENCE</scope>
</reference>
<evidence type="ECO:0000256" key="1">
    <source>
        <dbReference type="ARBA" id="ARBA00005061"/>
    </source>
</evidence>
<dbReference type="GO" id="GO:0008270">
    <property type="term" value="F:zinc ion binding"/>
    <property type="evidence" value="ECO:0007669"/>
    <property type="project" value="UniProtKB-UniRule"/>
</dbReference>
<feature type="binding site" evidence="10">
    <location>
        <position position="189"/>
    </location>
    <ligand>
        <name>Zn(2+)</name>
        <dbReference type="ChEBI" id="CHEBI:29105"/>
    </ligand>
</feature>
<dbReference type="HAMAP" id="MF_01633">
    <property type="entry name" value="QueC"/>
    <property type="match status" value="1"/>
</dbReference>
<dbReference type="HOGENOM" id="CLU_081854_1_0_11"/>
<comment type="pathway">
    <text evidence="1 10">Purine metabolism; 7-cyano-7-deazaguanine biosynthesis.</text>
</comment>
<dbReference type="GO" id="GO:0016879">
    <property type="term" value="F:ligase activity, forming carbon-nitrogen bonds"/>
    <property type="evidence" value="ECO:0007669"/>
    <property type="project" value="UniProtKB-UniRule"/>
</dbReference>
<evidence type="ECO:0000256" key="3">
    <source>
        <dbReference type="ARBA" id="ARBA00022723"/>
    </source>
</evidence>
<dbReference type="PANTHER" id="PTHR42914">
    <property type="entry name" value="7-CYANO-7-DEAZAGUANINE SYNTHASE"/>
    <property type="match status" value="1"/>
</dbReference>
<keyword evidence="10" id="KW-0671">Queuosine biosynthesis</keyword>
<proteinExistence type="inferred from homology"/>